<comment type="caution">
    <text evidence="2">The sequence shown here is derived from an EMBL/GenBank/DDBJ whole genome shotgun (WGS) entry which is preliminary data.</text>
</comment>
<name>A0ABS8KGL8_9BURK</name>
<organism evidence="2 3">
    <name type="scientific">Paraburkholderia translucens</name>
    <dbReference type="NCBI Taxonomy" id="2886945"/>
    <lineage>
        <taxon>Bacteria</taxon>
        <taxon>Pseudomonadati</taxon>
        <taxon>Pseudomonadota</taxon>
        <taxon>Betaproteobacteria</taxon>
        <taxon>Burkholderiales</taxon>
        <taxon>Burkholderiaceae</taxon>
        <taxon>Paraburkholderia</taxon>
    </lineage>
</organism>
<evidence type="ECO:0000313" key="3">
    <source>
        <dbReference type="Proteomes" id="UP001430614"/>
    </source>
</evidence>
<protein>
    <recommendedName>
        <fullName evidence="4">KTSC domain-containing protein</fullName>
    </recommendedName>
</protein>
<sequence>MRNISSIVMSPLAVLLFIVSIGADAYADEATLCQLHEEVYFSCQTENKIISLCASGNISPNNGYVQYRFGTLDQIELQYPDRPYPPKNRFLISDVAEGSVSFTHVKFKSGEYNYVIYQGFPSGLYIKRKGKLVSNLTCGDGIYQRLSQRAYRGMRTAPPVAGVDN</sequence>
<evidence type="ECO:0000256" key="1">
    <source>
        <dbReference type="SAM" id="SignalP"/>
    </source>
</evidence>
<dbReference type="EMBL" id="JAJITC010000009">
    <property type="protein sequence ID" value="MCC8403888.1"/>
    <property type="molecule type" value="Genomic_DNA"/>
</dbReference>
<keyword evidence="1" id="KW-0732">Signal</keyword>
<reference evidence="2 3" key="1">
    <citation type="submission" date="2021-11" db="EMBL/GenBank/DDBJ databases">
        <authorList>
            <person name="Oh E.-T."/>
            <person name="Kim S.-B."/>
        </authorList>
    </citation>
    <scope>NUCLEOTIDE SEQUENCE [LARGE SCALE GENOMIC DNA]</scope>
    <source>
        <strain evidence="2 3">MMS20-SJTN17</strain>
    </source>
</reference>
<proteinExistence type="predicted"/>
<feature type="signal peptide" evidence="1">
    <location>
        <begin position="1"/>
        <end position="25"/>
    </location>
</feature>
<dbReference type="Proteomes" id="UP001430614">
    <property type="component" value="Unassembled WGS sequence"/>
</dbReference>
<accession>A0ABS8KGL8</accession>
<gene>
    <name evidence="2" type="ORF">LJ655_18675</name>
</gene>
<evidence type="ECO:0000313" key="2">
    <source>
        <dbReference type="EMBL" id="MCC8403888.1"/>
    </source>
</evidence>
<feature type="chain" id="PRO_5047292185" description="KTSC domain-containing protein" evidence="1">
    <location>
        <begin position="26"/>
        <end position="165"/>
    </location>
</feature>
<dbReference type="RefSeq" id="WP_230562714.1">
    <property type="nucleotide sequence ID" value="NZ_JAJITC010000009.1"/>
</dbReference>
<keyword evidence="3" id="KW-1185">Reference proteome</keyword>
<evidence type="ECO:0008006" key="4">
    <source>
        <dbReference type="Google" id="ProtNLM"/>
    </source>
</evidence>